<keyword evidence="3 6" id="KW-0812">Transmembrane</keyword>
<dbReference type="GO" id="GO:0005886">
    <property type="term" value="C:plasma membrane"/>
    <property type="evidence" value="ECO:0007669"/>
    <property type="project" value="UniProtKB-SubCell"/>
</dbReference>
<feature type="domain" description="Prepilin type IV endopeptidase peptidase" evidence="7">
    <location>
        <begin position="9"/>
        <end position="112"/>
    </location>
</feature>
<reference evidence="8" key="2">
    <citation type="submission" date="2020-09" db="EMBL/GenBank/DDBJ databases">
        <authorList>
            <person name="Sun Q."/>
            <person name="Sedlacek I."/>
        </authorList>
    </citation>
    <scope>NUCLEOTIDE SEQUENCE</scope>
    <source>
        <strain evidence="8">CCM 7684</strain>
    </source>
</reference>
<keyword evidence="4 6" id="KW-1133">Transmembrane helix</keyword>
<comment type="subcellular location">
    <subcellularLocation>
        <location evidence="1">Cell membrane</location>
        <topology evidence="1">Multi-pass membrane protein</topology>
    </subcellularLocation>
</comment>
<dbReference type="PANTHER" id="PTHR36506:SF1">
    <property type="entry name" value="PREFLAGELLIN PEPTIDASE"/>
    <property type="match status" value="1"/>
</dbReference>
<dbReference type="Pfam" id="PF01478">
    <property type="entry name" value="Peptidase_A24"/>
    <property type="match status" value="1"/>
</dbReference>
<organism evidence="8 9">
    <name type="scientific">Agaricicola taiwanensis</name>
    <dbReference type="NCBI Taxonomy" id="591372"/>
    <lineage>
        <taxon>Bacteria</taxon>
        <taxon>Pseudomonadati</taxon>
        <taxon>Pseudomonadota</taxon>
        <taxon>Alphaproteobacteria</taxon>
        <taxon>Rhodobacterales</taxon>
        <taxon>Paracoccaceae</taxon>
        <taxon>Agaricicola</taxon>
    </lineage>
</organism>
<protein>
    <submittedName>
        <fullName evidence="8">Type 4 prepilin peptidase 1</fullName>
    </submittedName>
</protein>
<feature type="transmembrane region" description="Helical" evidence="6">
    <location>
        <begin position="96"/>
        <end position="117"/>
    </location>
</feature>
<keyword evidence="5 6" id="KW-0472">Membrane</keyword>
<comment type="caution">
    <text evidence="8">The sequence shown here is derived from an EMBL/GenBank/DDBJ whole genome shotgun (WGS) entry which is preliminary data.</text>
</comment>
<reference evidence="8" key="1">
    <citation type="journal article" date="2014" name="Int. J. Syst. Evol. Microbiol.">
        <title>Complete genome sequence of Corynebacterium casei LMG S-19264T (=DSM 44701T), isolated from a smear-ripened cheese.</title>
        <authorList>
            <consortium name="US DOE Joint Genome Institute (JGI-PGF)"/>
            <person name="Walter F."/>
            <person name="Albersmeier A."/>
            <person name="Kalinowski J."/>
            <person name="Ruckert C."/>
        </authorList>
    </citation>
    <scope>NUCLEOTIDE SEQUENCE</scope>
    <source>
        <strain evidence="8">CCM 7684</strain>
    </source>
</reference>
<dbReference type="EMBL" id="BMCP01000001">
    <property type="protein sequence ID" value="GGE33167.1"/>
    <property type="molecule type" value="Genomic_DNA"/>
</dbReference>
<feature type="transmembrane region" description="Helical" evidence="6">
    <location>
        <begin position="138"/>
        <end position="162"/>
    </location>
</feature>
<dbReference type="Proteomes" id="UP000602745">
    <property type="component" value="Unassembled WGS sequence"/>
</dbReference>
<accession>A0A8J2VJQ0</accession>
<dbReference type="GO" id="GO:0004190">
    <property type="term" value="F:aspartic-type endopeptidase activity"/>
    <property type="evidence" value="ECO:0007669"/>
    <property type="project" value="InterPro"/>
</dbReference>
<dbReference type="InterPro" id="IPR052218">
    <property type="entry name" value="Preflagellin_Peptidase"/>
</dbReference>
<dbReference type="RefSeq" id="WP_188408397.1">
    <property type="nucleotide sequence ID" value="NZ_BMCP01000001.1"/>
</dbReference>
<dbReference type="Gene3D" id="1.20.120.1220">
    <property type="match status" value="1"/>
</dbReference>
<evidence type="ECO:0000256" key="1">
    <source>
        <dbReference type="ARBA" id="ARBA00004651"/>
    </source>
</evidence>
<gene>
    <name evidence="8" type="primary">ctpB</name>
    <name evidence="8" type="ORF">GCM10007276_08040</name>
</gene>
<feature type="transmembrane region" description="Helical" evidence="6">
    <location>
        <begin position="30"/>
        <end position="46"/>
    </location>
</feature>
<proteinExistence type="predicted"/>
<evidence type="ECO:0000256" key="4">
    <source>
        <dbReference type="ARBA" id="ARBA00022989"/>
    </source>
</evidence>
<evidence type="ECO:0000313" key="8">
    <source>
        <dbReference type="EMBL" id="GGE33167.1"/>
    </source>
</evidence>
<keyword evidence="9" id="KW-1185">Reference proteome</keyword>
<evidence type="ECO:0000256" key="3">
    <source>
        <dbReference type="ARBA" id="ARBA00022692"/>
    </source>
</evidence>
<evidence type="ECO:0000256" key="5">
    <source>
        <dbReference type="ARBA" id="ARBA00023136"/>
    </source>
</evidence>
<evidence type="ECO:0000259" key="7">
    <source>
        <dbReference type="Pfam" id="PF01478"/>
    </source>
</evidence>
<name>A0A8J2VJQ0_9RHOB</name>
<evidence type="ECO:0000313" key="9">
    <source>
        <dbReference type="Proteomes" id="UP000602745"/>
    </source>
</evidence>
<evidence type="ECO:0000256" key="2">
    <source>
        <dbReference type="ARBA" id="ARBA00022475"/>
    </source>
</evidence>
<dbReference type="InterPro" id="IPR000045">
    <property type="entry name" value="Prepilin_IV_endopep_pep"/>
</dbReference>
<dbReference type="PANTHER" id="PTHR36506">
    <property type="entry name" value="PREFLAGELLIN PEPTIDASE"/>
    <property type="match status" value="1"/>
</dbReference>
<keyword evidence="2" id="KW-1003">Cell membrane</keyword>
<feature type="transmembrane region" description="Helical" evidence="6">
    <location>
        <begin position="53"/>
        <end position="76"/>
    </location>
</feature>
<dbReference type="AlphaFoldDB" id="A0A8J2VJQ0"/>
<sequence length="166" mass="17721">MASTIVISFIVAALGFCALSDFFTMKIPNSVTLTFAAMFPLAAAALNMGTTPVVWHIAAGSVVLIVCFFLFSMGWLGGGDAKLAAGVALWIGFDLLMPWLLMTAIIGGALTLLVLFARRLPLPTLLHRQEWALRLHDIANGIPYGIAISAGALWVLPMSFWAKALS</sequence>
<evidence type="ECO:0000256" key="6">
    <source>
        <dbReference type="SAM" id="Phobius"/>
    </source>
</evidence>